<evidence type="ECO:0000256" key="10">
    <source>
        <dbReference type="ARBA" id="ARBA00023152"/>
    </source>
</evidence>
<dbReference type="GO" id="GO:0005524">
    <property type="term" value="F:ATP binding"/>
    <property type="evidence" value="ECO:0007669"/>
    <property type="project" value="UniProtKB-KW"/>
</dbReference>
<keyword evidence="10 13" id="KW-0324">Glycolysis</keyword>
<name>A0A081NG50_9GAMM</name>
<reference evidence="16 17" key="1">
    <citation type="submission" date="2014-06" db="EMBL/GenBank/DDBJ databases">
        <title>Whole Genome Sequences of Three Symbiotic Endozoicomonas Bacteria.</title>
        <authorList>
            <person name="Neave M.J."/>
            <person name="Apprill A."/>
            <person name="Voolstra C.R."/>
        </authorList>
    </citation>
    <scope>NUCLEOTIDE SEQUENCE [LARGE SCALE GENOMIC DNA]</scope>
    <source>
        <strain evidence="16 17">DSM 25634</strain>
    </source>
</reference>
<dbReference type="NCBIfam" id="NF004491">
    <property type="entry name" value="PRK05826.1"/>
    <property type="match status" value="1"/>
</dbReference>
<dbReference type="PANTHER" id="PTHR11817">
    <property type="entry name" value="PYRUVATE KINASE"/>
    <property type="match status" value="1"/>
</dbReference>
<dbReference type="EMBL" id="JOKH01000003">
    <property type="protein sequence ID" value="KEQ17423.1"/>
    <property type="molecule type" value="Genomic_DNA"/>
</dbReference>
<dbReference type="FunFam" id="2.40.33.10:FF:000001">
    <property type="entry name" value="Pyruvate kinase"/>
    <property type="match status" value="1"/>
</dbReference>
<protein>
    <recommendedName>
        <fullName evidence="3 12">Pyruvate kinase</fullName>
        <ecNumber evidence="3 12">2.7.1.40</ecNumber>
    </recommendedName>
</protein>
<evidence type="ECO:0000259" key="15">
    <source>
        <dbReference type="Pfam" id="PF02887"/>
    </source>
</evidence>
<dbReference type="InterPro" id="IPR015806">
    <property type="entry name" value="Pyrv_Knase_insert_dom_sf"/>
</dbReference>
<dbReference type="RefSeq" id="WP_034837659.1">
    <property type="nucleotide sequence ID" value="NZ_JOKH01000003.1"/>
</dbReference>
<dbReference type="InterPro" id="IPR040442">
    <property type="entry name" value="Pyrv_kinase-like_dom_sf"/>
</dbReference>
<dbReference type="InterPro" id="IPR001697">
    <property type="entry name" value="Pyr_Knase"/>
</dbReference>
<gene>
    <name evidence="16" type="ORF">GZ78_16670</name>
</gene>
<keyword evidence="7 13" id="KW-0418">Kinase</keyword>
<dbReference type="EC" id="2.7.1.40" evidence="3 12"/>
<feature type="domain" description="Pyruvate kinase C-terminal" evidence="15">
    <location>
        <begin position="361"/>
        <end position="475"/>
    </location>
</feature>
<dbReference type="Gene3D" id="2.40.33.10">
    <property type="entry name" value="PK beta-barrel domain-like"/>
    <property type="match status" value="1"/>
</dbReference>
<dbReference type="NCBIfam" id="TIGR01064">
    <property type="entry name" value="pyruv_kin"/>
    <property type="match status" value="1"/>
</dbReference>
<feature type="domain" description="Pyruvate kinase barrel" evidence="14">
    <location>
        <begin position="3"/>
        <end position="328"/>
    </location>
</feature>
<dbReference type="Pfam" id="PF00224">
    <property type="entry name" value="PK"/>
    <property type="match status" value="1"/>
</dbReference>
<dbReference type="Gene3D" id="3.20.20.60">
    <property type="entry name" value="Phosphoenolpyruvate-binding domains"/>
    <property type="match status" value="1"/>
</dbReference>
<dbReference type="AlphaFoldDB" id="A0A081NG50"/>
<dbReference type="UniPathway" id="UPA00109">
    <property type="reaction ID" value="UER00188"/>
</dbReference>
<evidence type="ECO:0000256" key="3">
    <source>
        <dbReference type="ARBA" id="ARBA00012142"/>
    </source>
</evidence>
<organism evidence="16 17">
    <name type="scientific">Endozoicomonas numazuensis</name>
    <dbReference type="NCBI Taxonomy" id="1137799"/>
    <lineage>
        <taxon>Bacteria</taxon>
        <taxon>Pseudomonadati</taxon>
        <taxon>Pseudomonadota</taxon>
        <taxon>Gammaproteobacteria</taxon>
        <taxon>Oceanospirillales</taxon>
        <taxon>Endozoicomonadaceae</taxon>
        <taxon>Endozoicomonas</taxon>
    </lineage>
</organism>
<comment type="pathway">
    <text evidence="1 13">Carbohydrate degradation; glycolysis; pyruvate from D-glyceraldehyde 3-phosphate: step 5/5.</text>
</comment>
<keyword evidence="5" id="KW-0479">Metal-binding</keyword>
<dbReference type="InterPro" id="IPR015793">
    <property type="entry name" value="Pyrv_Knase_brl"/>
</dbReference>
<dbReference type="InterPro" id="IPR015813">
    <property type="entry name" value="Pyrv/PenolPyrv_kinase-like_dom"/>
</dbReference>
<evidence type="ECO:0000256" key="2">
    <source>
        <dbReference type="ARBA" id="ARBA00008663"/>
    </source>
</evidence>
<dbReference type="GO" id="GO:0004743">
    <property type="term" value="F:pyruvate kinase activity"/>
    <property type="evidence" value="ECO:0007669"/>
    <property type="project" value="UniProtKB-UniRule"/>
</dbReference>
<keyword evidence="9 13" id="KW-0460">Magnesium</keyword>
<dbReference type="InterPro" id="IPR015795">
    <property type="entry name" value="Pyrv_Knase_C"/>
</dbReference>
<keyword evidence="8" id="KW-0067">ATP-binding</keyword>
<accession>A0A081NG50</accession>
<evidence type="ECO:0000256" key="13">
    <source>
        <dbReference type="RuleBase" id="RU000504"/>
    </source>
</evidence>
<evidence type="ECO:0000256" key="6">
    <source>
        <dbReference type="ARBA" id="ARBA00022741"/>
    </source>
</evidence>
<evidence type="ECO:0000256" key="4">
    <source>
        <dbReference type="ARBA" id="ARBA00022679"/>
    </source>
</evidence>
<dbReference type="SUPFAM" id="SSF50800">
    <property type="entry name" value="PK beta-barrel domain-like"/>
    <property type="match status" value="1"/>
</dbReference>
<evidence type="ECO:0000313" key="17">
    <source>
        <dbReference type="Proteomes" id="UP000028073"/>
    </source>
</evidence>
<dbReference type="Pfam" id="PF02887">
    <property type="entry name" value="PK_C"/>
    <property type="match status" value="1"/>
</dbReference>
<dbReference type="InterPro" id="IPR011037">
    <property type="entry name" value="Pyrv_Knase-like_insert_dom_sf"/>
</dbReference>
<comment type="catalytic activity">
    <reaction evidence="13">
        <text>pyruvate + ATP = phosphoenolpyruvate + ADP + H(+)</text>
        <dbReference type="Rhea" id="RHEA:18157"/>
        <dbReference type="ChEBI" id="CHEBI:15361"/>
        <dbReference type="ChEBI" id="CHEBI:15378"/>
        <dbReference type="ChEBI" id="CHEBI:30616"/>
        <dbReference type="ChEBI" id="CHEBI:58702"/>
        <dbReference type="ChEBI" id="CHEBI:456216"/>
        <dbReference type="EC" id="2.7.1.40"/>
    </reaction>
</comment>
<keyword evidence="17" id="KW-1185">Reference proteome</keyword>
<dbReference type="OrthoDB" id="9812123at2"/>
<dbReference type="eggNOG" id="COG0469">
    <property type="taxonomic scope" value="Bacteria"/>
</dbReference>
<evidence type="ECO:0000259" key="14">
    <source>
        <dbReference type="Pfam" id="PF00224"/>
    </source>
</evidence>
<comment type="similarity">
    <text evidence="2 13">Belongs to the pyruvate kinase family.</text>
</comment>
<dbReference type="GO" id="GO:0000287">
    <property type="term" value="F:magnesium ion binding"/>
    <property type="evidence" value="ECO:0007669"/>
    <property type="project" value="UniProtKB-UniRule"/>
</dbReference>
<sequence length="478" mass="50936">MLRRTKIVATLGPATESEEQLTKLIEAGVNVVRLNFSHGDADDHRIRAERIRSIAARLGRSVAILGDLQGPKIRIGRFQNGKIILPDGADFILDAELPIDAGDETQVGLAYKNLPNDCKVGDVLLLDDGRLSLQVKAIEGSRIVTTTLDGGELSNNKGINLAGGGLSADALTEKDKEDIKLAASLGVDFLAVSFVRSAADVELARKLLGEAGGSAAILSKIERAEVVQSHELLEEVIKASDAVMVARGDLGVEIGDAELIGVQKQMINVARRLNRPVITATQMMESMIHNTQPTRAEVFDVANAVLDGTDAVMLSGETATGKRPHEVVKAMARICQGAEKYPEMISGSSLDKAYAGETDAAIALAAMHAANSLEGVKAIVCLTKTGATPLWMSRVNTSLPIFALTRYKTTERRVALFRGVESVAFDSGSKYGSEVNDRAIAELKERGLLESGDRIILTKGESGEVEGGTNTMQIVTVK</sequence>
<dbReference type="GO" id="GO:0016301">
    <property type="term" value="F:kinase activity"/>
    <property type="evidence" value="ECO:0007669"/>
    <property type="project" value="UniProtKB-KW"/>
</dbReference>
<dbReference type="Proteomes" id="UP000028073">
    <property type="component" value="Unassembled WGS sequence"/>
</dbReference>
<evidence type="ECO:0000256" key="1">
    <source>
        <dbReference type="ARBA" id="ARBA00004997"/>
    </source>
</evidence>
<dbReference type="InterPro" id="IPR036918">
    <property type="entry name" value="Pyrv_Knase_C_sf"/>
</dbReference>
<dbReference type="GO" id="GO:0030955">
    <property type="term" value="F:potassium ion binding"/>
    <property type="evidence" value="ECO:0007669"/>
    <property type="project" value="UniProtKB-UniRule"/>
</dbReference>
<keyword evidence="6" id="KW-0547">Nucleotide-binding</keyword>
<proteinExistence type="inferred from homology"/>
<evidence type="ECO:0000256" key="5">
    <source>
        <dbReference type="ARBA" id="ARBA00022723"/>
    </source>
</evidence>
<dbReference type="SUPFAM" id="SSF52935">
    <property type="entry name" value="PK C-terminal domain-like"/>
    <property type="match status" value="1"/>
</dbReference>
<evidence type="ECO:0000256" key="7">
    <source>
        <dbReference type="ARBA" id="ARBA00022777"/>
    </source>
</evidence>
<keyword evidence="11 16" id="KW-0670">Pyruvate</keyword>
<evidence type="ECO:0000313" key="16">
    <source>
        <dbReference type="EMBL" id="KEQ17423.1"/>
    </source>
</evidence>
<comment type="caution">
    <text evidence="16">The sequence shown here is derived from an EMBL/GenBank/DDBJ whole genome shotgun (WGS) entry which is preliminary data.</text>
</comment>
<dbReference type="PRINTS" id="PR01050">
    <property type="entry name" value="PYRUVTKNASE"/>
</dbReference>
<dbReference type="NCBIfam" id="NF004978">
    <property type="entry name" value="PRK06354.1"/>
    <property type="match status" value="1"/>
</dbReference>
<evidence type="ECO:0000256" key="8">
    <source>
        <dbReference type="ARBA" id="ARBA00022840"/>
    </source>
</evidence>
<evidence type="ECO:0000256" key="9">
    <source>
        <dbReference type="ARBA" id="ARBA00022842"/>
    </source>
</evidence>
<evidence type="ECO:0000256" key="12">
    <source>
        <dbReference type="NCBIfam" id="TIGR01064"/>
    </source>
</evidence>
<dbReference type="Gene3D" id="3.40.1380.20">
    <property type="entry name" value="Pyruvate kinase, C-terminal domain"/>
    <property type="match status" value="1"/>
</dbReference>
<dbReference type="SUPFAM" id="SSF51621">
    <property type="entry name" value="Phosphoenolpyruvate/pyruvate domain"/>
    <property type="match status" value="1"/>
</dbReference>
<dbReference type="STRING" id="1137799.GZ78_16670"/>
<evidence type="ECO:0000256" key="11">
    <source>
        <dbReference type="ARBA" id="ARBA00023317"/>
    </source>
</evidence>
<keyword evidence="4 13" id="KW-0808">Transferase</keyword>